<gene>
    <name evidence="2" type="ORF">GCM10008955_16500</name>
</gene>
<dbReference type="Gene3D" id="2.40.380.10">
    <property type="entry name" value="FomD-like"/>
    <property type="match status" value="1"/>
</dbReference>
<accession>A0ABQ2ET17</accession>
<comment type="caution">
    <text evidence="2">The sequence shown here is derived from an EMBL/GenBank/DDBJ whole genome shotgun (WGS) entry which is preliminary data.</text>
</comment>
<organism evidence="2 3">
    <name type="scientific">Deinococcus malanensis</name>
    <dbReference type="NCBI Taxonomy" id="1706855"/>
    <lineage>
        <taxon>Bacteria</taxon>
        <taxon>Thermotogati</taxon>
        <taxon>Deinococcota</taxon>
        <taxon>Deinococci</taxon>
        <taxon>Deinococcales</taxon>
        <taxon>Deinococcaceae</taxon>
        <taxon>Deinococcus</taxon>
    </lineage>
</organism>
<dbReference type="Pfam" id="PF04167">
    <property type="entry name" value="DUF402"/>
    <property type="match status" value="1"/>
</dbReference>
<evidence type="ECO:0000313" key="2">
    <source>
        <dbReference type="EMBL" id="GGK23576.1"/>
    </source>
</evidence>
<dbReference type="PANTHER" id="PTHR41271:SF1">
    <property type="entry name" value="DUF402 DOMAIN-CONTAINING PROTEIN"/>
    <property type="match status" value="1"/>
</dbReference>
<evidence type="ECO:0000313" key="3">
    <source>
        <dbReference type="Proteomes" id="UP000647587"/>
    </source>
</evidence>
<dbReference type="InterPro" id="IPR007295">
    <property type="entry name" value="DUF402"/>
</dbReference>
<dbReference type="Proteomes" id="UP000647587">
    <property type="component" value="Unassembled WGS sequence"/>
</dbReference>
<dbReference type="InterPro" id="IPR035930">
    <property type="entry name" value="FomD-like_sf"/>
</dbReference>
<evidence type="ECO:0000259" key="1">
    <source>
        <dbReference type="Pfam" id="PF04167"/>
    </source>
</evidence>
<dbReference type="SUPFAM" id="SSF159234">
    <property type="entry name" value="FomD-like"/>
    <property type="match status" value="1"/>
</dbReference>
<proteinExistence type="predicted"/>
<feature type="domain" description="DUF402" evidence="1">
    <location>
        <begin position="84"/>
        <end position="174"/>
    </location>
</feature>
<protein>
    <recommendedName>
        <fullName evidence="1">DUF402 domain-containing protein</fullName>
    </recommendedName>
</protein>
<dbReference type="EMBL" id="BMPP01000005">
    <property type="protein sequence ID" value="GGK23576.1"/>
    <property type="molecule type" value="Genomic_DNA"/>
</dbReference>
<name>A0ABQ2ET17_9DEIO</name>
<keyword evidence="3" id="KW-1185">Reference proteome</keyword>
<reference evidence="3" key="1">
    <citation type="journal article" date="2019" name="Int. J. Syst. Evol. Microbiol.">
        <title>The Global Catalogue of Microorganisms (GCM) 10K type strain sequencing project: providing services to taxonomists for standard genome sequencing and annotation.</title>
        <authorList>
            <consortium name="The Broad Institute Genomics Platform"/>
            <consortium name="The Broad Institute Genome Sequencing Center for Infectious Disease"/>
            <person name="Wu L."/>
            <person name="Ma J."/>
        </authorList>
    </citation>
    <scope>NUCLEOTIDE SEQUENCE [LARGE SCALE GENOMIC DNA]</scope>
    <source>
        <strain evidence="3">JCM 30331</strain>
    </source>
</reference>
<sequence length="191" mass="20987">MLTGMKRKVHDLRAWSRSARHEQLVLHLPGHVIVDYTAHEVVRPLDVPFGGRVIRVLDHGYRWVRVHPTGSGGGVMGDALTAQLDGDGLPRQLYVDVHGGEGVGEDGLPWIDDLYLDVIGNWVVGPECPGRVTETHIIDGDELEDAVRDGRMTAAQAEATWAHARAVESALCAGTYPPLAVLRRYLEDPYT</sequence>
<dbReference type="PANTHER" id="PTHR41271">
    <property type="entry name" value="DUF402 DOMAIN-CONTAINING PROTEIN"/>
    <property type="match status" value="1"/>
</dbReference>